<dbReference type="GO" id="GO:0019346">
    <property type="term" value="P:transsulfuration"/>
    <property type="evidence" value="ECO:0007669"/>
    <property type="project" value="InterPro"/>
</dbReference>
<evidence type="ECO:0000256" key="3">
    <source>
        <dbReference type="RuleBase" id="RU362118"/>
    </source>
</evidence>
<accession>A0A9P5PNI0</accession>
<dbReference type="InterPro" id="IPR015422">
    <property type="entry name" value="PyrdxlP-dep_Trfase_small"/>
</dbReference>
<evidence type="ECO:0000256" key="1">
    <source>
        <dbReference type="ARBA" id="ARBA00001933"/>
    </source>
</evidence>
<dbReference type="Gene3D" id="3.90.1150.10">
    <property type="entry name" value="Aspartate Aminotransferase, domain 1"/>
    <property type="match status" value="1"/>
</dbReference>
<dbReference type="Pfam" id="PF01053">
    <property type="entry name" value="Cys_Met_Meta_PP"/>
    <property type="match status" value="1"/>
</dbReference>
<keyword evidence="5" id="KW-1185">Reference proteome</keyword>
<dbReference type="GO" id="GO:0003962">
    <property type="term" value="F:cystathionine gamma-synthase activity"/>
    <property type="evidence" value="ECO:0007669"/>
    <property type="project" value="TreeGrafter"/>
</dbReference>
<dbReference type="SUPFAM" id="SSF53383">
    <property type="entry name" value="PLP-dependent transferases"/>
    <property type="match status" value="1"/>
</dbReference>
<evidence type="ECO:0000313" key="4">
    <source>
        <dbReference type="EMBL" id="KAF9069164.1"/>
    </source>
</evidence>
<keyword evidence="2 3" id="KW-0663">Pyridoxal phosphate</keyword>
<protein>
    <submittedName>
        <fullName evidence="4">Pyridoxal phosphate-dependent transferase</fullName>
    </submittedName>
</protein>
<keyword evidence="4" id="KW-0808">Transferase</keyword>
<dbReference type="Gene3D" id="3.40.640.10">
    <property type="entry name" value="Type I PLP-dependent aspartate aminotransferase-like (Major domain)"/>
    <property type="match status" value="1"/>
</dbReference>
<dbReference type="PANTHER" id="PTHR42699:SF1">
    <property type="entry name" value="CYSTATHIONINE GAMMA-SYNTHASE-RELATED"/>
    <property type="match status" value="1"/>
</dbReference>
<dbReference type="OrthoDB" id="10047078at2759"/>
<dbReference type="InterPro" id="IPR015421">
    <property type="entry name" value="PyrdxlP-dep_Trfase_major"/>
</dbReference>
<dbReference type="Proteomes" id="UP000772434">
    <property type="component" value="Unassembled WGS sequence"/>
</dbReference>
<dbReference type="GO" id="GO:0030170">
    <property type="term" value="F:pyridoxal phosphate binding"/>
    <property type="evidence" value="ECO:0007669"/>
    <property type="project" value="InterPro"/>
</dbReference>
<dbReference type="InterPro" id="IPR051750">
    <property type="entry name" value="Trans-sulfuration_enzymes"/>
</dbReference>
<dbReference type="AlphaFoldDB" id="A0A9P5PNI0"/>
<evidence type="ECO:0000256" key="2">
    <source>
        <dbReference type="ARBA" id="ARBA00022898"/>
    </source>
</evidence>
<comment type="similarity">
    <text evidence="3">Belongs to the trans-sulfuration enzymes family.</text>
</comment>
<comment type="cofactor">
    <cofactor evidence="1 3">
        <name>pyridoxal 5'-phosphate</name>
        <dbReference type="ChEBI" id="CHEBI:597326"/>
    </cofactor>
</comment>
<gene>
    <name evidence="4" type="ORF">BDP27DRAFT_1223245</name>
</gene>
<name>A0A9P5PNI0_9AGAR</name>
<dbReference type="InterPro" id="IPR015424">
    <property type="entry name" value="PyrdxlP-dep_Trfase"/>
</dbReference>
<dbReference type="EMBL" id="JADNRY010000054">
    <property type="protein sequence ID" value="KAF9069164.1"/>
    <property type="molecule type" value="Genomic_DNA"/>
</dbReference>
<proteinExistence type="inferred from homology"/>
<dbReference type="PANTHER" id="PTHR42699">
    <property type="match status" value="1"/>
</dbReference>
<organism evidence="4 5">
    <name type="scientific">Rhodocollybia butyracea</name>
    <dbReference type="NCBI Taxonomy" id="206335"/>
    <lineage>
        <taxon>Eukaryota</taxon>
        <taxon>Fungi</taxon>
        <taxon>Dikarya</taxon>
        <taxon>Basidiomycota</taxon>
        <taxon>Agaricomycotina</taxon>
        <taxon>Agaricomycetes</taxon>
        <taxon>Agaricomycetidae</taxon>
        <taxon>Agaricales</taxon>
        <taxon>Marasmiineae</taxon>
        <taxon>Omphalotaceae</taxon>
        <taxon>Rhodocollybia</taxon>
    </lineage>
</organism>
<dbReference type="InterPro" id="IPR000277">
    <property type="entry name" value="Cys/Met-Metab_PyrdxlP-dep_enz"/>
</dbReference>
<sequence>MSLPRTPLLLQSIPPNTPHSVIQSLPTWMDNVNRALGKQDGVEHMETTYPRFSIHPFVRRLFNLCLKTLEASPEQTCFLFPSLKLAKAFRAYLHLQLPSFPEDADLHDVSQAVCAPCSVFAVIFRLEQRAIAMKFWTFTGAGISSRLAEQCGRRLDGHSEITLGLPTEPDHGYLNYYNSHSPLTSAFEAKAIIKARFAGFSVDGASNIRGVKGLKTSDVYLYPTGMTAIWQIHTMLHGLIPSGNSHKTFKTAQVNVLYVDSYKLLDTTSSGYHYFTNETVEDLERLLEDCAASDTNTVLGIFTDFPGNPVMKSADLPRLRALGDKYHVPIIIDETAGCHLNVSVLAYADIIIGSLTKVFSGFANVLGGALLLNPHSLFYQKYKAYLEEHYEDNYFDIDAIVMELNSRGMEDRLSRINENSEALADWLFARSRAGGMENSIIDKVSYPKYQSLDNYERCMRVISSDEAGQNKFQPGYSGVVSITFISLAAATTFYETIHCYKGTTLGTVVTLVSPFTAIAFAPNKMSWAKDHGIDEALVRFTVGVEDIQRIYNSVEAALLAAEKS</sequence>
<reference evidence="4" key="1">
    <citation type="submission" date="2020-11" db="EMBL/GenBank/DDBJ databases">
        <authorList>
            <consortium name="DOE Joint Genome Institute"/>
            <person name="Ahrendt S."/>
            <person name="Riley R."/>
            <person name="Andreopoulos W."/>
            <person name="Labutti K."/>
            <person name="Pangilinan J."/>
            <person name="Ruiz-Duenas F.J."/>
            <person name="Barrasa J.M."/>
            <person name="Sanchez-Garcia M."/>
            <person name="Camarero S."/>
            <person name="Miyauchi S."/>
            <person name="Serrano A."/>
            <person name="Linde D."/>
            <person name="Babiker R."/>
            <person name="Drula E."/>
            <person name="Ayuso-Fernandez I."/>
            <person name="Pacheco R."/>
            <person name="Padilla G."/>
            <person name="Ferreira P."/>
            <person name="Barriuso J."/>
            <person name="Kellner H."/>
            <person name="Castanera R."/>
            <person name="Alfaro M."/>
            <person name="Ramirez L."/>
            <person name="Pisabarro A.G."/>
            <person name="Kuo A."/>
            <person name="Tritt A."/>
            <person name="Lipzen A."/>
            <person name="He G."/>
            <person name="Yan M."/>
            <person name="Ng V."/>
            <person name="Cullen D."/>
            <person name="Martin F."/>
            <person name="Rosso M.-N."/>
            <person name="Henrissat B."/>
            <person name="Hibbett D."/>
            <person name="Martinez A.T."/>
            <person name="Grigoriev I.V."/>
        </authorList>
    </citation>
    <scope>NUCLEOTIDE SEQUENCE</scope>
    <source>
        <strain evidence="4">AH 40177</strain>
    </source>
</reference>
<evidence type="ECO:0000313" key="5">
    <source>
        <dbReference type="Proteomes" id="UP000772434"/>
    </source>
</evidence>
<comment type="caution">
    <text evidence="4">The sequence shown here is derived from an EMBL/GenBank/DDBJ whole genome shotgun (WGS) entry which is preliminary data.</text>
</comment>